<protein>
    <recommendedName>
        <fullName evidence="3">Condensation domain-containing protein</fullName>
    </recommendedName>
</protein>
<dbReference type="AlphaFoldDB" id="A0A0A1UFE8"/>
<gene>
    <name evidence="1" type="ORF">EIN_459110</name>
</gene>
<sequence>MTEIRPLNGYEIPVYYVCLTLSDTFNKFDYTQFRTEVVKEIIKYTPFHLTIKTKDGHFYWYKLDDKWLIDNVDIYITKVPFEETKEIEAADYNLPQEGAPLFHVEYSENGATSRLKLYANHSLCDGRTIANLYQVLKNAIPNEFHKALHDDELPPFDYKSLYTINEDVLHQNPVSWDIPHVPVVPPITKKCDYINIFGTFDCQKVLSFCRRYKIGVQAILMAAQERATRHTRQTKFANEELKRHNFYCSAGANFPAIVGKESIMEDLKECNIKMKEALKTSDCCVQVLLSCKQVDEKTLEFTPTKGAPSLSKMRVIACSNIGYYENMNDPYLAVRCQCDINEFSVVLDSWHSEKNLHTFLFIPGKINQKFVKEIRRELDDIMKFVCEN</sequence>
<dbReference type="KEGG" id="eiv:EIN_459110"/>
<name>A0A0A1UFE8_ENTIV</name>
<reference evidence="1 2" key="1">
    <citation type="submission" date="2012-10" db="EMBL/GenBank/DDBJ databases">
        <authorList>
            <person name="Zafar N."/>
            <person name="Inman J."/>
            <person name="Hall N."/>
            <person name="Lorenzi H."/>
            <person name="Caler E."/>
        </authorList>
    </citation>
    <scope>NUCLEOTIDE SEQUENCE [LARGE SCALE GENOMIC DNA]</scope>
    <source>
        <strain evidence="1 2">IP1</strain>
    </source>
</reference>
<evidence type="ECO:0000313" key="1">
    <source>
        <dbReference type="EMBL" id="ELP91547.1"/>
    </source>
</evidence>
<organism evidence="1 2">
    <name type="scientific">Entamoeba invadens IP1</name>
    <dbReference type="NCBI Taxonomy" id="370355"/>
    <lineage>
        <taxon>Eukaryota</taxon>
        <taxon>Amoebozoa</taxon>
        <taxon>Evosea</taxon>
        <taxon>Archamoebae</taxon>
        <taxon>Mastigamoebida</taxon>
        <taxon>Entamoebidae</taxon>
        <taxon>Entamoeba</taxon>
    </lineage>
</organism>
<dbReference type="EMBL" id="KB206460">
    <property type="protein sequence ID" value="ELP91547.1"/>
    <property type="molecule type" value="Genomic_DNA"/>
</dbReference>
<dbReference type="GeneID" id="14890531"/>
<evidence type="ECO:0000313" key="2">
    <source>
        <dbReference type="Proteomes" id="UP000014680"/>
    </source>
</evidence>
<dbReference type="RefSeq" id="XP_004258318.1">
    <property type="nucleotide sequence ID" value="XM_004258270.1"/>
</dbReference>
<dbReference type="Proteomes" id="UP000014680">
    <property type="component" value="Unassembled WGS sequence"/>
</dbReference>
<proteinExistence type="predicted"/>
<dbReference type="VEuPathDB" id="AmoebaDB:EIN_459110"/>
<evidence type="ECO:0008006" key="3">
    <source>
        <dbReference type="Google" id="ProtNLM"/>
    </source>
</evidence>
<accession>A0A0A1UFE8</accession>
<dbReference type="OrthoDB" id="25399at2759"/>
<keyword evidence="2" id="KW-1185">Reference proteome</keyword>